<dbReference type="InterPro" id="IPR022155">
    <property type="entry name" value="DUF3684"/>
</dbReference>
<name>A0A2B7X547_POLH7</name>
<dbReference type="Pfam" id="PF25794">
    <property type="entry name" value="SACS"/>
    <property type="match status" value="1"/>
</dbReference>
<dbReference type="NCBIfam" id="NF047352">
    <property type="entry name" value="P_loop_sacsin"/>
    <property type="match status" value="1"/>
</dbReference>
<evidence type="ECO:0000256" key="1">
    <source>
        <dbReference type="SAM" id="MobiDB-lite"/>
    </source>
</evidence>
<proteinExistence type="predicted"/>
<dbReference type="EMBL" id="PDNA01000205">
    <property type="protein sequence ID" value="PGH03901.1"/>
    <property type="molecule type" value="Genomic_DNA"/>
</dbReference>
<sequence>MARNIDFNALKARTMGAGDDEEAVTVNTRALIDKVLARYSGEWTVLRELLQNAADASATRVTIKFETVPSTSVPAPIVADPTTSLKHVIAHHTLKRLLLTNNGIPFTSNDWSRLKRIAEGNPDETKIGAFGVGFYSVFSDCEEPFVSSGNKAIAFYWKGNSLFTRQLQLEDADASLDTSFVLDYRNTTSSIPALMPLCQFLASSLTFVGLESIELWIDDWNLLKLSKKIAPSVGVNIPKDVETKTADGLMKVASIIREVSQIDALTMRAVTWRPPNASSRFEGTKTTDNTTSLRKFFSRFTGSAATSQNDKAIKTESEGDHIVNEDLTSTTLSSVFLHTSTAHVRTSVNQTFARELERATKKPPPKSTTLAILTSSHNVSTASGGSDVLSSVLPSGGGKIFIGFPTHQTTGLNVHISAPSVIPTVERESIDLNARWVRTWNLELLRAAGIVCRIAWSAEMASLNERISSKISRSGKSKLPNEVLHAVLPEAIHTCNQFVFRESTPTSQVGTVIEDSFWTCSKNASLEVLSTCGIIPSHQVRIAPKDLSFMDRIPVLPEELMTGSKDFVKRLTDFGLVTDITVSDIKKELEANALNDKQLEEFMVWITRQAAIGDIDILMIKSLLSAVVANEENPDGRPSRVLVLADIRCFVNPNRIPVDLPMPLFVMPFRYTKNFKSTQLESLGWRELQVDTWVRWLIENSGNRALLSLEQDMTQAASFSAQVLPVLSKQWDSLGTQAKSLVVELLQGRTVIPTKLGMKRPPETYFPSVRLFDDLPVVTGLNNVKEKFLSAIGVRKTVDLNVIFERLLNPAHPPVDEKGTGKKKWSHVDLIKYLSSVCNDIPAQDIEKLKQAKICTAEGDQSMGAGGTRYRVCELYEQDDALRELGLPLLYWPGRYSPTSAEGKFLTRLGLKKYPIAAELIQLMGRSASQNDCNLRDKALDYFIVNHVAHGYSSIDFSRVITPFLPVDGSAKLSTPNKCFTDEGASLFGFDLLRRDLHLHASKFGVKQHPPLHDCINLLTHSPPNSKKEATVLFKYFASRLGEINSLTAKRIGQASIVPIVRSDSKSKGLFEKPVPVRHAAPQGCYLGESEDYGEIFEFVDFGQEANLFLLACGSKRQPTKAEVASILVKEPAKISAKLQSPEKYLNLLRSIAESLSVIRKDRELFRNMQTAPFLLASRELPPRKSAQREKLLDLDDEDEEQSIKEWQLVSAADAIIVDDYTSFSLFKENILAAPQEESLEDMYIALGTPCLSRLVEEQARCGAVVADQRPALKLQKQIYERSRLFLHDMSRDAIRHDSKWLEKKLTVRAVQSLTLRRSLKGRNASHVEKWNAVVTQGQGELVLSICAGKFDFYQISQALVHLILTRPKLHSAVTFEMLLKTDLLELRTRGYNVERILRQKAAEARMAEAQRQQQLEEEQKRIQESEVAWRQKQDQQQEARKSSEGFSMPGIFPDSSGPRDSKGENKEETDTSQDRGSGGLFSNLTKRLGLDDSRTNSPFQSALQNIRDATTGNKSSAEPPPPYSVDDPKEPKVIEEPHNTVTSPHKLQSNLLAAVQKCRPHGSSSVYNQGEKDQVVETKSYCDERPGHDLVFAADGAHGIRIFVTKALGDKSAFLSQNSSGLTEFTKALSDCAKIFAVRMDSISIFYEPAGKTIAFNSQGSIFCNFHYFQQLHLEQLAKGGSREDSLVYWWVIFCHELAHNLVASHSSEHSFYTEGFVAQYFPKVAAKVAEYAAKDIRREQ</sequence>
<reference evidence="3 4" key="1">
    <citation type="submission" date="2017-10" db="EMBL/GenBank/DDBJ databases">
        <title>Comparative genomics in systemic dimorphic fungi from Ajellomycetaceae.</title>
        <authorList>
            <person name="Munoz J.F."/>
            <person name="Mcewen J.G."/>
            <person name="Clay O.K."/>
            <person name="Cuomo C.A."/>
        </authorList>
    </citation>
    <scope>NUCLEOTIDE SEQUENCE [LARGE SCALE GENOMIC DNA]</scope>
    <source>
        <strain evidence="3 4">UAMH7299</strain>
    </source>
</reference>
<evidence type="ECO:0000313" key="4">
    <source>
        <dbReference type="Proteomes" id="UP000224634"/>
    </source>
</evidence>
<dbReference type="Proteomes" id="UP000224634">
    <property type="component" value="Unassembled WGS sequence"/>
</dbReference>
<organism evidence="3 4">
    <name type="scientific">Polytolypa hystricis (strain UAMH7299)</name>
    <dbReference type="NCBI Taxonomy" id="1447883"/>
    <lineage>
        <taxon>Eukaryota</taxon>
        <taxon>Fungi</taxon>
        <taxon>Dikarya</taxon>
        <taxon>Ascomycota</taxon>
        <taxon>Pezizomycotina</taxon>
        <taxon>Eurotiomycetes</taxon>
        <taxon>Eurotiomycetidae</taxon>
        <taxon>Onygenales</taxon>
        <taxon>Onygenales incertae sedis</taxon>
        <taxon>Polytolypa</taxon>
    </lineage>
</organism>
<feature type="compositionally biased region" description="Basic and acidic residues" evidence="1">
    <location>
        <begin position="1458"/>
        <end position="1474"/>
    </location>
</feature>
<protein>
    <recommendedName>
        <fullName evidence="2">Sacsin/Nov domain-containing protein</fullName>
    </recommendedName>
</protein>
<evidence type="ECO:0000259" key="2">
    <source>
        <dbReference type="Pfam" id="PF25794"/>
    </source>
</evidence>
<dbReference type="STRING" id="1447883.A0A2B7X547"/>
<feature type="domain" description="Sacsin/Nov" evidence="2">
    <location>
        <begin position="31"/>
        <end position="155"/>
    </location>
</feature>
<dbReference type="Gene3D" id="3.30.565.10">
    <property type="entry name" value="Histidine kinase-like ATPase, C-terminal domain"/>
    <property type="match status" value="1"/>
</dbReference>
<dbReference type="SUPFAM" id="SSF55874">
    <property type="entry name" value="ATPase domain of HSP90 chaperone/DNA topoisomerase II/histidine kinase"/>
    <property type="match status" value="1"/>
</dbReference>
<gene>
    <name evidence="3" type="ORF">AJ80_08603</name>
</gene>
<comment type="caution">
    <text evidence="3">The sequence shown here is derived from an EMBL/GenBank/DDBJ whole genome shotgun (WGS) entry which is preliminary data.</text>
</comment>
<dbReference type="InterPro" id="IPR058210">
    <property type="entry name" value="SACS/Nov_dom"/>
</dbReference>
<dbReference type="Pfam" id="PF12449">
    <property type="entry name" value="DUF3684"/>
    <property type="match status" value="1"/>
</dbReference>
<feature type="region of interest" description="Disordered" evidence="1">
    <location>
        <begin position="1427"/>
        <end position="1531"/>
    </location>
</feature>
<evidence type="ECO:0000313" key="3">
    <source>
        <dbReference type="EMBL" id="PGH03901.1"/>
    </source>
</evidence>
<keyword evidence="4" id="KW-1185">Reference proteome</keyword>
<dbReference type="OrthoDB" id="10031156at2759"/>
<dbReference type="InterPro" id="IPR036890">
    <property type="entry name" value="HATPase_C_sf"/>
</dbReference>
<feature type="compositionally biased region" description="Basic and acidic residues" evidence="1">
    <location>
        <begin position="1427"/>
        <end position="1444"/>
    </location>
</feature>
<feature type="compositionally biased region" description="Polar residues" evidence="1">
    <location>
        <begin position="1496"/>
        <end position="1517"/>
    </location>
</feature>
<dbReference type="PANTHER" id="PTHR47839:SF1">
    <property type="entry name" value="DOMAIN PROTEIN, PUTATIVE (AFU_ORTHOLOGUE AFUA_6G04830)-RELATED"/>
    <property type="match status" value="1"/>
</dbReference>
<dbReference type="PANTHER" id="PTHR47839">
    <property type="entry name" value="DOMAIN PROTEIN, PUTATIVE (AFU_ORTHOLOGUE AFUA_6G04830)-RELATED"/>
    <property type="match status" value="1"/>
</dbReference>
<accession>A0A2B7X547</accession>